<evidence type="ECO:0000259" key="2">
    <source>
        <dbReference type="Pfam" id="PF18962"/>
    </source>
</evidence>
<keyword evidence="4" id="KW-1185">Reference proteome</keyword>
<sequence length="799" mass="86076">MNNLTHKIFLVLLFVATSVSVWAKGNETPTSKKTTSVAIPPAAPAVAYLGVDRCGYQAAGDARMSAILQAKGCGNGFIQWYDSNGANLGRNLPSSDLKYLDVTNDMVVSATCTEFGEESPRSQSLFIRYLAAPSAQPFIAQDKATVCDGETITLKSSVTDSKYIYSWERGISQTTYGYLIDESTKGQGSPELKVTKSGYYFLSVTSPDCPSVRVYAQGQVYAEFFSVPKPKVTASDSTFCEDKSISLKSDSTQFVTKYEWYVNGTKQDSLGSKSFIKFFNKTAKIQALAIGTRLSCKSPLSDVVSVRALRVPAKPVITPSKTGAAICQGDTLSLTSSLGFKYKWSNGAITPSIRNISAVGKYAVQVIDTSGCVSKPSDTTTITVFKLPAKPVISADGPIAFCSGGSVNLTSTPNTTYIWSTKATTRAINVNTSGDFTVAVRDVNNCLSPTSDIVKVTVYALPAKPTITASGPLSFCADQSVVLTSSDLINGEKTRYRWSTTDSTKSLTVKTSATFTVRVLDPRNCLSPASDPISTIALPLPPAPTVTADGPLVFCARSNADYTKPNSVNLIATSQNVVTWSTGLVAKTLTLTAIGADGKFIDISREYTATAKDATTGCISSKSVPLVIVVKNNPDVSASSIDKDGTFTLKAVNFPDGTDYEWKYGTEVLKFTEGVIKANRYGDYTARRKTVFTVPAPTNTLACFSDFVKPFNFKEDPDFKGLSIYPNPSNGLLTIETLADYENPEIIIYDLLGRLIYTGTVPSIKGKLIVDLRNQPEGEYMLRFKASGFDLAKRIIINR</sequence>
<name>A0A316EDN4_9BACT</name>
<dbReference type="Pfam" id="PF18962">
    <property type="entry name" value="Por_Secre_tail"/>
    <property type="match status" value="1"/>
</dbReference>
<feature type="chain" id="PRO_5016351443" evidence="1">
    <location>
        <begin position="24"/>
        <end position="799"/>
    </location>
</feature>
<organism evidence="3 4">
    <name type="scientific">Arcicella aurantiaca</name>
    <dbReference type="NCBI Taxonomy" id="591202"/>
    <lineage>
        <taxon>Bacteria</taxon>
        <taxon>Pseudomonadati</taxon>
        <taxon>Bacteroidota</taxon>
        <taxon>Cytophagia</taxon>
        <taxon>Cytophagales</taxon>
        <taxon>Flectobacillaceae</taxon>
        <taxon>Arcicella</taxon>
    </lineage>
</organism>
<reference evidence="3 4" key="1">
    <citation type="submission" date="2018-05" db="EMBL/GenBank/DDBJ databases">
        <title>Genomic Encyclopedia of Archaeal and Bacterial Type Strains, Phase II (KMG-II): from individual species to whole genera.</title>
        <authorList>
            <person name="Goeker M."/>
        </authorList>
    </citation>
    <scope>NUCLEOTIDE SEQUENCE [LARGE SCALE GENOMIC DNA]</scope>
    <source>
        <strain evidence="3 4">DSM 22214</strain>
    </source>
</reference>
<evidence type="ECO:0000313" key="4">
    <source>
        <dbReference type="Proteomes" id="UP000245489"/>
    </source>
</evidence>
<comment type="caution">
    <text evidence="3">The sequence shown here is derived from an EMBL/GenBank/DDBJ whole genome shotgun (WGS) entry which is preliminary data.</text>
</comment>
<feature type="signal peptide" evidence="1">
    <location>
        <begin position="1"/>
        <end position="23"/>
    </location>
</feature>
<evidence type="ECO:0000256" key="1">
    <source>
        <dbReference type="SAM" id="SignalP"/>
    </source>
</evidence>
<gene>
    <name evidence="3" type="ORF">LV89_01173</name>
</gene>
<accession>A0A316EDN4</accession>
<dbReference type="OrthoDB" id="9765926at2"/>
<dbReference type="EMBL" id="QGGO01000005">
    <property type="protein sequence ID" value="PWK27766.1"/>
    <property type="molecule type" value="Genomic_DNA"/>
</dbReference>
<protein>
    <submittedName>
        <fullName evidence="3">Putative secreted protein (Por secretion system target)</fullName>
    </submittedName>
</protein>
<evidence type="ECO:0000313" key="3">
    <source>
        <dbReference type="EMBL" id="PWK27766.1"/>
    </source>
</evidence>
<feature type="domain" description="Secretion system C-terminal sorting" evidence="2">
    <location>
        <begin position="724"/>
        <end position="797"/>
    </location>
</feature>
<dbReference type="NCBIfam" id="TIGR04183">
    <property type="entry name" value="Por_Secre_tail"/>
    <property type="match status" value="1"/>
</dbReference>
<dbReference type="InterPro" id="IPR026444">
    <property type="entry name" value="Secre_tail"/>
</dbReference>
<proteinExistence type="predicted"/>
<dbReference type="Proteomes" id="UP000245489">
    <property type="component" value="Unassembled WGS sequence"/>
</dbReference>
<dbReference type="RefSeq" id="WP_109741939.1">
    <property type="nucleotide sequence ID" value="NZ_QGGO01000005.1"/>
</dbReference>
<keyword evidence="1" id="KW-0732">Signal</keyword>
<dbReference type="AlphaFoldDB" id="A0A316EDN4"/>